<dbReference type="Pfam" id="PF13509">
    <property type="entry name" value="S1_2"/>
    <property type="match status" value="1"/>
</dbReference>
<dbReference type="AlphaFoldDB" id="A0A917ETI9"/>
<dbReference type="InterPro" id="IPR014464">
    <property type="entry name" value="CvfB_fam"/>
</dbReference>
<dbReference type="PIRSF" id="PIRSF012524">
    <property type="entry name" value="YitL_S1"/>
    <property type="match status" value="1"/>
</dbReference>
<protein>
    <recommendedName>
        <fullName evidence="2">S1 motif domain-containing protein</fullName>
    </recommendedName>
</protein>
<proteinExistence type="inferred from homology"/>
<dbReference type="Pfam" id="PF17783">
    <property type="entry name" value="WHD_CvfB"/>
    <property type="match status" value="1"/>
</dbReference>
<dbReference type="GO" id="GO:0003676">
    <property type="term" value="F:nucleic acid binding"/>
    <property type="evidence" value="ECO:0007669"/>
    <property type="project" value="InterPro"/>
</dbReference>
<dbReference type="EMBL" id="BMEL01000001">
    <property type="protein sequence ID" value="GGF10040.1"/>
    <property type="molecule type" value="Genomic_DNA"/>
</dbReference>
<organism evidence="3 4">
    <name type="scientific">Halobacillus andaensis</name>
    <dbReference type="NCBI Taxonomy" id="1176239"/>
    <lineage>
        <taxon>Bacteria</taxon>
        <taxon>Bacillati</taxon>
        <taxon>Bacillota</taxon>
        <taxon>Bacilli</taxon>
        <taxon>Bacillales</taxon>
        <taxon>Bacillaceae</taxon>
        <taxon>Halobacillus</taxon>
    </lineage>
</organism>
<comment type="caution">
    <text evidence="3">The sequence shown here is derived from an EMBL/GenBank/DDBJ whole genome shotgun (WGS) entry which is preliminary data.</text>
</comment>
<dbReference type="Pfam" id="PF21191">
    <property type="entry name" value="CvfB_1st"/>
    <property type="match status" value="1"/>
</dbReference>
<dbReference type="PROSITE" id="PS50126">
    <property type="entry name" value="S1"/>
    <property type="match status" value="1"/>
</dbReference>
<dbReference type="InterPro" id="IPR036388">
    <property type="entry name" value="WH-like_DNA-bd_sf"/>
</dbReference>
<dbReference type="Proteomes" id="UP000660110">
    <property type="component" value="Unassembled WGS sequence"/>
</dbReference>
<evidence type="ECO:0000313" key="4">
    <source>
        <dbReference type="Proteomes" id="UP000660110"/>
    </source>
</evidence>
<dbReference type="InterPro" id="IPR003029">
    <property type="entry name" value="S1_domain"/>
</dbReference>
<dbReference type="SMART" id="SM00316">
    <property type="entry name" value="S1"/>
    <property type="match status" value="1"/>
</dbReference>
<name>A0A917ETI9_HALAA</name>
<dbReference type="Pfam" id="PF21543">
    <property type="entry name" value="CvfB_2nd"/>
    <property type="match status" value="1"/>
</dbReference>
<feature type="domain" description="S1 motif" evidence="2">
    <location>
        <begin position="155"/>
        <end position="215"/>
    </location>
</feature>
<evidence type="ECO:0000256" key="1">
    <source>
        <dbReference type="PIRNR" id="PIRNR012524"/>
    </source>
</evidence>
<accession>A0A917ETI9</accession>
<reference evidence="3" key="2">
    <citation type="submission" date="2020-09" db="EMBL/GenBank/DDBJ databases">
        <authorList>
            <person name="Sun Q."/>
            <person name="Zhou Y."/>
        </authorList>
    </citation>
    <scope>NUCLEOTIDE SEQUENCE</scope>
    <source>
        <strain evidence="3">CGMCC 1.12153</strain>
    </source>
</reference>
<dbReference type="InterPro" id="IPR012340">
    <property type="entry name" value="NA-bd_OB-fold"/>
</dbReference>
<dbReference type="PANTHER" id="PTHR37296">
    <property type="entry name" value="CONSERVED VIRULENCE FACTOR B"/>
    <property type="match status" value="1"/>
</dbReference>
<dbReference type="InterPro" id="IPR048588">
    <property type="entry name" value="CvfB_S1_2nd"/>
</dbReference>
<evidence type="ECO:0000259" key="2">
    <source>
        <dbReference type="PROSITE" id="PS50126"/>
    </source>
</evidence>
<gene>
    <name evidence="3" type="ORF">GCM10010954_05690</name>
</gene>
<dbReference type="Gene3D" id="1.10.10.10">
    <property type="entry name" value="Winged helix-like DNA-binding domain superfamily/Winged helix DNA-binding domain"/>
    <property type="match status" value="1"/>
</dbReference>
<dbReference type="SUPFAM" id="SSF50249">
    <property type="entry name" value="Nucleic acid-binding proteins"/>
    <property type="match status" value="1"/>
</dbReference>
<dbReference type="InterPro" id="IPR040764">
    <property type="entry name" value="CvfB_WH"/>
</dbReference>
<dbReference type="Gene3D" id="2.40.50.140">
    <property type="entry name" value="Nucleic acid-binding proteins"/>
    <property type="match status" value="2"/>
</dbReference>
<reference evidence="3" key="1">
    <citation type="journal article" date="2014" name="Int. J. Syst. Evol. Microbiol.">
        <title>Complete genome sequence of Corynebacterium casei LMG S-19264T (=DSM 44701T), isolated from a smear-ripened cheese.</title>
        <authorList>
            <consortium name="US DOE Joint Genome Institute (JGI-PGF)"/>
            <person name="Walter F."/>
            <person name="Albersmeier A."/>
            <person name="Kalinowski J."/>
            <person name="Ruckert C."/>
        </authorList>
    </citation>
    <scope>NUCLEOTIDE SEQUENCE</scope>
    <source>
        <strain evidence="3">CGMCC 1.12153</strain>
    </source>
</reference>
<keyword evidence="4" id="KW-1185">Reference proteome</keyword>
<sequence length="288" mass="32628">MFTDHIGSVQELKVIKKKAEGFILTDGREEILLPNEQIEIEIQELDQTIPAFIYQNRNKEVVASAIIPEVTLESYGWAEVEEVVPNLGAFVNIGLDKAFLVSKDELPFKKSVWPKEGDFLFVSLEKDKKGRIFAEPISESEVLEDLEAAPQSLLYDTVAGRVYRSTKAGSFVLTEQGYRGFVHPNERKEEPRLGETVEARVIDVKSDGTINLSLRPLKQNVLKDDAETIYSYLVENDGVMEFTDKSTPDEIRDTFQISKAAFKRALGTLLKERKIVQKDGKTYIQHEN</sequence>
<dbReference type="PANTHER" id="PTHR37296:SF1">
    <property type="entry name" value="CONSERVED VIRULENCE FACTOR B"/>
    <property type="match status" value="1"/>
</dbReference>
<comment type="similarity">
    <text evidence="1">Belongs to the CvfB family.</text>
</comment>
<dbReference type="InterPro" id="IPR039566">
    <property type="entry name" value="CvfB_S1_st"/>
</dbReference>
<dbReference type="RefSeq" id="WP_188375944.1">
    <property type="nucleotide sequence ID" value="NZ_BMEL01000001.1"/>
</dbReference>
<dbReference type="InterPro" id="IPR048587">
    <property type="entry name" value="CvfB_S1_3rd"/>
</dbReference>
<evidence type="ECO:0000313" key="3">
    <source>
        <dbReference type="EMBL" id="GGF10040.1"/>
    </source>
</evidence>